<gene>
    <name evidence="1" type="ORF">DXT99_07330</name>
</gene>
<dbReference type="EMBL" id="QRGR01000007">
    <property type="protein sequence ID" value="RDV15809.1"/>
    <property type="molecule type" value="Genomic_DNA"/>
</dbReference>
<organism evidence="1 2">
    <name type="scientific">Pontibacter diazotrophicus</name>
    <dbReference type="NCBI Taxonomy" id="1400979"/>
    <lineage>
        <taxon>Bacteria</taxon>
        <taxon>Pseudomonadati</taxon>
        <taxon>Bacteroidota</taxon>
        <taxon>Cytophagia</taxon>
        <taxon>Cytophagales</taxon>
        <taxon>Hymenobacteraceae</taxon>
        <taxon>Pontibacter</taxon>
    </lineage>
</organism>
<keyword evidence="2" id="KW-1185">Reference proteome</keyword>
<proteinExistence type="predicted"/>
<name>A0A3D8LEC3_9BACT</name>
<evidence type="ECO:0000313" key="1">
    <source>
        <dbReference type="EMBL" id="RDV15809.1"/>
    </source>
</evidence>
<dbReference type="AlphaFoldDB" id="A0A3D8LEC3"/>
<comment type="caution">
    <text evidence="1">The sequence shown here is derived from an EMBL/GenBank/DDBJ whole genome shotgun (WGS) entry which is preliminary data.</text>
</comment>
<dbReference type="Proteomes" id="UP000256708">
    <property type="component" value="Unassembled WGS sequence"/>
</dbReference>
<reference evidence="2" key="1">
    <citation type="submission" date="2018-08" db="EMBL/GenBank/DDBJ databases">
        <authorList>
            <person name="Liu Z.-W."/>
            <person name="Du Z.-J."/>
        </authorList>
    </citation>
    <scope>NUCLEOTIDE SEQUENCE [LARGE SCALE GENOMIC DNA]</scope>
    <source>
        <strain evidence="2">H4X</strain>
    </source>
</reference>
<protein>
    <submittedName>
        <fullName evidence="1">Uncharacterized protein</fullName>
    </submittedName>
</protein>
<sequence length="87" mass="10269">MSKKLISIAIWLYNGTYILSLRIKNQILIIHLLIATYYDVYTILNRKFGFPVLNQEKVCEKIKETKSILGFILYFFHASITRLVKDK</sequence>
<evidence type="ECO:0000313" key="2">
    <source>
        <dbReference type="Proteomes" id="UP000256708"/>
    </source>
</evidence>
<accession>A0A3D8LEC3</accession>